<organism evidence="1 2">
    <name type="scientific">Ensifer adhaerens</name>
    <name type="common">Sinorhizobium morelense</name>
    <dbReference type="NCBI Taxonomy" id="106592"/>
    <lineage>
        <taxon>Bacteria</taxon>
        <taxon>Pseudomonadati</taxon>
        <taxon>Pseudomonadota</taxon>
        <taxon>Alphaproteobacteria</taxon>
        <taxon>Hyphomicrobiales</taxon>
        <taxon>Rhizobiaceae</taxon>
        <taxon>Sinorhizobium/Ensifer group</taxon>
        <taxon>Ensifer</taxon>
    </lineage>
</organism>
<dbReference type="RefSeq" id="WP_053253134.1">
    <property type="nucleotide sequence ID" value="NZ_LGAP01000049.1"/>
</dbReference>
<protein>
    <submittedName>
        <fullName evidence="1">Uncharacterized protein</fullName>
    </submittedName>
</protein>
<dbReference type="Proteomes" id="UP000037425">
    <property type="component" value="Unassembled WGS sequence"/>
</dbReference>
<comment type="caution">
    <text evidence="1">The sequence shown here is derived from an EMBL/GenBank/DDBJ whole genome shotgun (WGS) entry which is preliminary data.</text>
</comment>
<proteinExistence type="predicted"/>
<dbReference type="PATRIC" id="fig|106592.7.peg.6211"/>
<accession>A0A0L8BDC1</accession>
<name>A0A0L8BDC1_ENSAD</name>
<gene>
    <name evidence="1" type="ORF">AC244_33555</name>
</gene>
<dbReference type="AlphaFoldDB" id="A0A0L8BDC1"/>
<dbReference type="EMBL" id="LGAP01000049">
    <property type="protein sequence ID" value="KOF12589.1"/>
    <property type="molecule type" value="Genomic_DNA"/>
</dbReference>
<sequence length="109" mass="12101">MRRVDDSLFRSLIELVEFLSETSVNATSCDEFGIQFREARAYISATETHTGQQTSGLSRSMSMLYIFSKANFVQIAWNSKALAGQSRVRNVVLDAPFGPLGFIRTSNVG</sequence>
<evidence type="ECO:0000313" key="2">
    <source>
        <dbReference type="Proteomes" id="UP000037425"/>
    </source>
</evidence>
<reference evidence="2" key="1">
    <citation type="submission" date="2015-07" db="EMBL/GenBank/DDBJ databases">
        <title>Whole genome sequence of an Ensifer adhaerens strain isolated from a cave pool in the Wind Cave National Park.</title>
        <authorList>
            <person name="Eng W.W.H."/>
            <person name="Gan H.M."/>
            <person name="Barton H.A."/>
            <person name="Savka M.A."/>
        </authorList>
    </citation>
    <scope>NUCLEOTIDE SEQUENCE [LARGE SCALE GENOMIC DNA]</scope>
    <source>
        <strain evidence="2">SD006</strain>
    </source>
</reference>
<evidence type="ECO:0000313" key="1">
    <source>
        <dbReference type="EMBL" id="KOF12589.1"/>
    </source>
</evidence>